<dbReference type="Proteomes" id="UP000227088">
    <property type="component" value="Unassembled WGS sequence"/>
</dbReference>
<protein>
    <recommendedName>
        <fullName evidence="3">DUF2797 domain-containing protein</fullName>
    </recommendedName>
</protein>
<dbReference type="AlphaFoldDB" id="A0A1Y5HUI7"/>
<dbReference type="Pfam" id="PF10977">
    <property type="entry name" value="DUF2797"/>
    <property type="match status" value="1"/>
</dbReference>
<dbReference type="EMBL" id="MABE01000188">
    <property type="protein sequence ID" value="OUS40978.1"/>
    <property type="molecule type" value="Genomic_DNA"/>
</dbReference>
<evidence type="ECO:0008006" key="3">
    <source>
        <dbReference type="Google" id="ProtNLM"/>
    </source>
</evidence>
<reference evidence="2" key="1">
    <citation type="journal article" date="2017" name="Proc. Natl. Acad. Sci. U.S.A.">
        <title>Simulation of Deepwater Horizon oil plume reveals substrate specialization within a complex community of hydrocarbon degraders.</title>
        <authorList>
            <person name="Hu P."/>
            <person name="Dubinsky E.A."/>
            <person name="Probst A.J."/>
            <person name="Wang J."/>
            <person name="Sieber C.M.K."/>
            <person name="Tom L.M."/>
            <person name="Gardinali P."/>
            <person name="Banfield J.F."/>
            <person name="Atlas R.M."/>
            <person name="Andersen G.L."/>
        </authorList>
    </citation>
    <scope>NUCLEOTIDE SEQUENCE [LARGE SCALE GENOMIC DNA]</scope>
</reference>
<comment type="caution">
    <text evidence="1">The sequence shown here is derived from an EMBL/GenBank/DDBJ whole genome shotgun (WGS) entry which is preliminary data.</text>
</comment>
<evidence type="ECO:0000313" key="2">
    <source>
        <dbReference type="Proteomes" id="UP000227088"/>
    </source>
</evidence>
<gene>
    <name evidence="1" type="ORF">A9R00_03270</name>
</gene>
<proteinExistence type="predicted"/>
<sequence>MPTISGHLKKMVTQLNADTGAKIQYQMSLDDQLVDLNPLVGETIKLHYVGEIHCSHCGRKTNKSFSQGYCYPCFKKLPQCDLCIMSPEKCHYHLGTCRDSSWGDDFCMQEHFVYLANSSALKVGITRGTQLPTRWCDQGATQGLPIFRVRTRLLSGLVETLFKQTLADKTNWRAMLKGEADAIDLATIRDELYQQYAEGIQQLELEHGPGAITHLPDAEVIELEFPVLQYPTKVSSLNFDKTAEIEGKLMGIKGQYLLLDCGVINLRKFSSYHIEFSY</sequence>
<name>A0A1Y5HUI7_OLEAN</name>
<dbReference type="InterPro" id="IPR021246">
    <property type="entry name" value="DUF2797"/>
</dbReference>
<evidence type="ECO:0000313" key="1">
    <source>
        <dbReference type="EMBL" id="OUS40978.1"/>
    </source>
</evidence>
<accession>A0A1Y5HUI7</accession>
<organism evidence="1 2">
    <name type="scientific">Oleispira antarctica</name>
    <dbReference type="NCBI Taxonomy" id="188908"/>
    <lineage>
        <taxon>Bacteria</taxon>
        <taxon>Pseudomonadati</taxon>
        <taxon>Pseudomonadota</taxon>
        <taxon>Gammaproteobacteria</taxon>
        <taxon>Oceanospirillales</taxon>
        <taxon>Oceanospirillaceae</taxon>
        <taxon>Oleispira</taxon>
    </lineage>
</organism>